<comment type="caution">
    <text evidence="4">The sequence shown here is derived from an EMBL/GenBank/DDBJ whole genome shotgun (WGS) entry which is preliminary data.</text>
</comment>
<dbReference type="Proteomes" id="UP000823823">
    <property type="component" value="Unassembled WGS sequence"/>
</dbReference>
<evidence type="ECO:0000256" key="2">
    <source>
        <dbReference type="SAM" id="MobiDB-lite"/>
    </source>
</evidence>
<reference evidence="4" key="1">
    <citation type="journal article" date="2021" name="PeerJ">
        <title>Extensive microbial diversity within the chicken gut microbiome revealed by metagenomics and culture.</title>
        <authorList>
            <person name="Gilroy R."/>
            <person name="Ravi A."/>
            <person name="Getino M."/>
            <person name="Pursley I."/>
            <person name="Horton D.L."/>
            <person name="Alikhan N.F."/>
            <person name="Baker D."/>
            <person name="Gharbi K."/>
            <person name="Hall N."/>
            <person name="Watson M."/>
            <person name="Adriaenssens E.M."/>
            <person name="Foster-Nyarko E."/>
            <person name="Jarju S."/>
            <person name="Secka A."/>
            <person name="Antonio M."/>
            <person name="Oren A."/>
            <person name="Chaudhuri R.R."/>
            <person name="La Ragione R."/>
            <person name="Hildebrand F."/>
            <person name="Pallen M.J."/>
        </authorList>
    </citation>
    <scope>NUCLEOTIDE SEQUENCE</scope>
    <source>
        <strain evidence="4">ChiHjej13B12-24818</strain>
    </source>
</reference>
<comment type="similarity">
    <text evidence="1">Belongs to the glycosyl hydrolase 13 family.</text>
</comment>
<reference evidence="4" key="2">
    <citation type="submission" date="2021-04" db="EMBL/GenBank/DDBJ databases">
        <authorList>
            <person name="Gilroy R."/>
        </authorList>
    </citation>
    <scope>NUCLEOTIDE SEQUENCE</scope>
    <source>
        <strain evidence="4">ChiHjej13B12-24818</strain>
    </source>
</reference>
<gene>
    <name evidence="4" type="primary">glgX</name>
    <name evidence="4" type="ORF">H9786_11380</name>
</gene>
<proteinExistence type="inferred from homology"/>
<evidence type="ECO:0000256" key="1">
    <source>
        <dbReference type="ARBA" id="ARBA00008061"/>
    </source>
</evidence>
<dbReference type="NCBIfam" id="TIGR02100">
    <property type="entry name" value="glgX_debranch"/>
    <property type="match status" value="1"/>
</dbReference>
<evidence type="ECO:0000313" key="5">
    <source>
        <dbReference type="Proteomes" id="UP000823823"/>
    </source>
</evidence>
<dbReference type="Gene3D" id="2.60.40.1180">
    <property type="entry name" value="Golgi alpha-mannosidase II"/>
    <property type="match status" value="1"/>
</dbReference>
<dbReference type="GO" id="GO:0005980">
    <property type="term" value="P:glycogen catabolic process"/>
    <property type="evidence" value="ECO:0007669"/>
    <property type="project" value="InterPro"/>
</dbReference>
<dbReference type="InterPro" id="IPR011837">
    <property type="entry name" value="Glycogen_debranch_GlgX"/>
</dbReference>
<feature type="domain" description="Glycosyl hydrolase family 13 catalytic" evidence="3">
    <location>
        <begin position="180"/>
        <end position="614"/>
    </location>
</feature>
<feature type="region of interest" description="Disordered" evidence="2">
    <location>
        <begin position="502"/>
        <end position="543"/>
    </location>
</feature>
<evidence type="ECO:0000259" key="3">
    <source>
        <dbReference type="SMART" id="SM00642"/>
    </source>
</evidence>
<dbReference type="SUPFAM" id="SSF81296">
    <property type="entry name" value="E set domains"/>
    <property type="match status" value="1"/>
</dbReference>
<dbReference type="SUPFAM" id="SSF51445">
    <property type="entry name" value="(Trans)glycosidases"/>
    <property type="match status" value="1"/>
</dbReference>
<dbReference type="InterPro" id="IPR014756">
    <property type="entry name" value="Ig_E-set"/>
</dbReference>
<accession>A0A9D2RPP1</accession>
<dbReference type="SMART" id="SM00642">
    <property type="entry name" value="Aamy"/>
    <property type="match status" value="1"/>
</dbReference>
<dbReference type="PANTHER" id="PTHR43002">
    <property type="entry name" value="GLYCOGEN DEBRANCHING ENZYME"/>
    <property type="match status" value="1"/>
</dbReference>
<organism evidence="4 5">
    <name type="scientific">Candidatus Brachybacterium merdavium</name>
    <dbReference type="NCBI Taxonomy" id="2838513"/>
    <lineage>
        <taxon>Bacteria</taxon>
        <taxon>Bacillati</taxon>
        <taxon>Actinomycetota</taxon>
        <taxon>Actinomycetes</taxon>
        <taxon>Micrococcales</taxon>
        <taxon>Dermabacteraceae</taxon>
        <taxon>Brachybacterium</taxon>
    </lineage>
</organism>
<protein>
    <submittedName>
        <fullName evidence="4">Glycogen debranching protein GlgX</fullName>
    </submittedName>
</protein>
<dbReference type="InterPro" id="IPR013780">
    <property type="entry name" value="Glyco_hydro_b"/>
</dbReference>
<dbReference type="Gene3D" id="3.20.20.80">
    <property type="entry name" value="Glycosidases"/>
    <property type="match status" value="1"/>
</dbReference>
<feature type="region of interest" description="Disordered" evidence="2">
    <location>
        <begin position="1"/>
        <end position="23"/>
    </location>
</feature>
<dbReference type="GO" id="GO:0004135">
    <property type="term" value="F:amylo-alpha-1,6-glucosidase activity"/>
    <property type="evidence" value="ECO:0007669"/>
    <property type="project" value="InterPro"/>
</dbReference>
<dbReference type="InterPro" id="IPR006047">
    <property type="entry name" value="GH13_cat_dom"/>
</dbReference>
<dbReference type="SUPFAM" id="SSF51011">
    <property type="entry name" value="Glycosyl hydrolase domain"/>
    <property type="match status" value="1"/>
</dbReference>
<sequence length="742" mass="81900">MLAERFDRATPPVAPTAPGLSVDEQGRGTFAVAAPRAHSVDLCIRQGGTEHRQRLRHFDGGLRWDRVTGMTPGTQYGLRVDGPWDPSAGLFCNPRKLLLDPHARGVSHASPLMSSFFPYEVDSMLDRVGDHHVRSEVDSGPTAVWSEVVSDQFDWQDDLRPMVDWDSTVIYEMHVKGFTKLHPDLPAEQRGTYAGLAHPAVTGYLRELGVTTIELLPIHAAMDEPHLTRLGLTNYWGYSTLSFLAPNPALATAASQRSGAQAVLDEVKTMVRSLHAAGFEVILDVVYNHTAEGGADGPALSLRGLDNLEYYWTDHGSFLDVTGTGGTLDPRSVHVMDLIVSSLRYWVDEVHVDGFRFDLAATLGRDDRGFRADHPLLRAIATDPVLRKVKLIAEPWDVGTGGWRTGGFPAPFAEWNDAFRNDIRSFWLADRAHRDRTGDAALGGVRDLATRLAGSSDLMTSRDPAHLPPGRSLRSPWASINYVTAHDGFTLRDLTVYEGKRNEANGEDNRDGTDDNRSWNHGHEGEWPIDPAAGTDPKREELEAARRRTARAVLATLLLASGTPMLTAGDEVARTQRGNNNAYCQDNAISWMDWRFDRRALEQRETVRRLLQLRGEHPQLRCPHFLRPADAEALDAGQVAWFGADGRGLSHEDWMDPSRHLLVMLRPAIPGREGSEHLLIVFSAEAEPAELTLPSHPWPVGRTRLLFDSALESQDDLPDAPVRSGSVHVQPGSVVVVGVAPE</sequence>
<feature type="compositionally biased region" description="Basic and acidic residues" evidence="2">
    <location>
        <begin position="502"/>
        <end position="526"/>
    </location>
</feature>
<dbReference type="EMBL" id="DWZH01000087">
    <property type="protein sequence ID" value="HJB11108.1"/>
    <property type="molecule type" value="Genomic_DNA"/>
</dbReference>
<dbReference type="InterPro" id="IPR017853">
    <property type="entry name" value="GH"/>
</dbReference>
<dbReference type="AlphaFoldDB" id="A0A9D2RPP1"/>
<dbReference type="InterPro" id="IPR013783">
    <property type="entry name" value="Ig-like_fold"/>
</dbReference>
<dbReference type="CDD" id="cd11326">
    <property type="entry name" value="AmyAc_Glg_debranch"/>
    <property type="match status" value="1"/>
</dbReference>
<name>A0A9D2RPP1_9MICO</name>
<dbReference type="InterPro" id="IPR044505">
    <property type="entry name" value="GlgX_Isoamylase_N_E_set"/>
</dbReference>
<dbReference type="Gene3D" id="2.60.40.10">
    <property type="entry name" value="Immunoglobulins"/>
    <property type="match status" value="1"/>
</dbReference>
<dbReference type="CDD" id="cd02856">
    <property type="entry name" value="E_set_GDE_Isoamylase_N"/>
    <property type="match status" value="1"/>
</dbReference>
<evidence type="ECO:0000313" key="4">
    <source>
        <dbReference type="EMBL" id="HJB11108.1"/>
    </source>
</evidence>